<dbReference type="AlphaFoldDB" id="A0A0B0EIS8"/>
<reference evidence="2 3" key="1">
    <citation type="submission" date="2014-10" db="EMBL/GenBank/DDBJ databases">
        <title>Draft genome of anammox bacterium scalindua brodae, obtained using differential coverage binning of sequence data from two enrichment reactors.</title>
        <authorList>
            <person name="Speth D.R."/>
            <person name="Russ L."/>
            <person name="Kartal B."/>
            <person name="Op den Camp H.J."/>
            <person name="Dutilh B.E."/>
            <person name="Jetten M.S."/>
        </authorList>
    </citation>
    <scope>NUCLEOTIDE SEQUENCE [LARGE SCALE GENOMIC DNA]</scope>
    <source>
        <strain evidence="2">RU1</strain>
    </source>
</reference>
<evidence type="ECO:0000256" key="1">
    <source>
        <dbReference type="SAM" id="Coils"/>
    </source>
</evidence>
<organism evidence="2 3">
    <name type="scientific">Candidatus Scalindua brodae</name>
    <dbReference type="NCBI Taxonomy" id="237368"/>
    <lineage>
        <taxon>Bacteria</taxon>
        <taxon>Pseudomonadati</taxon>
        <taxon>Planctomycetota</taxon>
        <taxon>Candidatus Brocadiia</taxon>
        <taxon>Candidatus Brocadiales</taxon>
        <taxon>Candidatus Scalinduaceae</taxon>
        <taxon>Candidatus Scalindua</taxon>
    </lineage>
</organism>
<comment type="caution">
    <text evidence="2">The sequence shown here is derived from an EMBL/GenBank/DDBJ whole genome shotgun (WGS) entry which is preliminary data.</text>
</comment>
<dbReference type="EMBL" id="JRYO01000125">
    <property type="protein sequence ID" value="KHE92484.1"/>
    <property type="molecule type" value="Genomic_DNA"/>
</dbReference>
<evidence type="ECO:0000313" key="2">
    <source>
        <dbReference type="EMBL" id="KHE92484.1"/>
    </source>
</evidence>
<gene>
    <name evidence="2" type="ORF">SCABRO_01757</name>
</gene>
<sequence length="96" mass="11197">MSARKDYLRKLDEELSAWDDKINKLAAQVGKATPEDKVECVDHIERLKTKQKLARNKHEELEQAHESVWEGLRDGIDSIFDDMISYTESIMSKFKD</sequence>
<protein>
    <recommendedName>
        <fullName evidence="4">Coiled coil domain-containing protein</fullName>
    </recommendedName>
</protein>
<name>A0A0B0EIS8_9BACT</name>
<evidence type="ECO:0008006" key="4">
    <source>
        <dbReference type="Google" id="ProtNLM"/>
    </source>
</evidence>
<dbReference type="Proteomes" id="UP000030652">
    <property type="component" value="Unassembled WGS sequence"/>
</dbReference>
<feature type="coiled-coil region" evidence="1">
    <location>
        <begin position="8"/>
        <end position="64"/>
    </location>
</feature>
<evidence type="ECO:0000313" key="3">
    <source>
        <dbReference type="Proteomes" id="UP000030652"/>
    </source>
</evidence>
<proteinExistence type="predicted"/>
<accession>A0A0B0EIS8</accession>
<keyword evidence="1" id="KW-0175">Coiled coil</keyword>